<organism evidence="3 4">
    <name type="scientific">Rhizobium mesosinicum</name>
    <dbReference type="NCBI Taxonomy" id="335017"/>
    <lineage>
        <taxon>Bacteria</taxon>
        <taxon>Pseudomonadati</taxon>
        <taxon>Pseudomonadota</taxon>
        <taxon>Alphaproteobacteria</taxon>
        <taxon>Hyphomicrobiales</taxon>
        <taxon>Rhizobiaceae</taxon>
        <taxon>Rhizobium/Agrobacterium group</taxon>
        <taxon>Rhizobium</taxon>
    </lineage>
</organism>
<dbReference type="InterPro" id="IPR022789">
    <property type="entry name" value="ParD"/>
</dbReference>
<dbReference type="InterPro" id="IPR038296">
    <property type="entry name" value="ParD_sf"/>
</dbReference>
<dbReference type="SUPFAM" id="SSF47598">
    <property type="entry name" value="Ribbon-helix-helix"/>
    <property type="match status" value="1"/>
</dbReference>
<name>A0ABS7GSJ0_9HYPH</name>
<evidence type="ECO:0000256" key="2">
    <source>
        <dbReference type="ARBA" id="ARBA00022649"/>
    </source>
</evidence>
<dbReference type="EMBL" id="JAEUAK010000003">
    <property type="protein sequence ID" value="MBW9052288.1"/>
    <property type="molecule type" value="Genomic_DNA"/>
</dbReference>
<keyword evidence="4" id="KW-1185">Reference proteome</keyword>
<comment type="similarity">
    <text evidence="1">Belongs to the ParD antitoxin family.</text>
</comment>
<dbReference type="InterPro" id="IPR010985">
    <property type="entry name" value="Ribbon_hlx_hlx"/>
</dbReference>
<evidence type="ECO:0000313" key="3">
    <source>
        <dbReference type="EMBL" id="MBW9052288.1"/>
    </source>
</evidence>
<dbReference type="NCBIfam" id="TIGR02606">
    <property type="entry name" value="antidote_CC2985"/>
    <property type="match status" value="1"/>
</dbReference>
<dbReference type="PANTHER" id="PTHR36582">
    <property type="entry name" value="ANTITOXIN PARD"/>
    <property type="match status" value="1"/>
</dbReference>
<dbReference type="RefSeq" id="WP_220333757.1">
    <property type="nucleotide sequence ID" value="NZ_JAEUAK010000003.1"/>
</dbReference>
<reference evidence="3 4" key="1">
    <citation type="journal article" date="2021" name="MBio">
        <title>Poor Competitiveness of Bradyrhizobium in Pigeon Pea Root Colonization in Indian Soils.</title>
        <authorList>
            <person name="Chalasani D."/>
            <person name="Basu A."/>
            <person name="Pullabhotla S.V.S.R.N."/>
            <person name="Jorrin B."/>
            <person name="Neal A.L."/>
            <person name="Poole P.S."/>
            <person name="Podile A.R."/>
            <person name="Tkacz A."/>
        </authorList>
    </citation>
    <scope>NUCLEOTIDE SEQUENCE [LARGE SCALE GENOMIC DNA]</scope>
    <source>
        <strain evidence="3 4">HU56</strain>
    </source>
</reference>
<evidence type="ECO:0000256" key="1">
    <source>
        <dbReference type="ARBA" id="ARBA00008580"/>
    </source>
</evidence>
<dbReference type="Proteomes" id="UP000717752">
    <property type="component" value="Unassembled WGS sequence"/>
</dbReference>
<dbReference type="Pfam" id="PF03693">
    <property type="entry name" value="ParD_antitoxin"/>
    <property type="match status" value="1"/>
</dbReference>
<dbReference type="CDD" id="cd22231">
    <property type="entry name" value="RHH_NikR_HicB-like"/>
    <property type="match status" value="1"/>
</dbReference>
<dbReference type="PANTHER" id="PTHR36582:SF2">
    <property type="entry name" value="ANTITOXIN PARD"/>
    <property type="match status" value="1"/>
</dbReference>
<keyword evidence="2" id="KW-1277">Toxin-antitoxin system</keyword>
<evidence type="ECO:0000313" key="4">
    <source>
        <dbReference type="Proteomes" id="UP000717752"/>
    </source>
</evidence>
<sequence length="84" mass="9309">MATMNVSLPDPMKDWVEAQAKTGRYSNASDYVRDLIRRDQVRSDKIAAMQRFVDDGLKSGVGSRSKDELFAAAVARGETTRGSR</sequence>
<proteinExistence type="inferred from homology"/>
<protein>
    <submittedName>
        <fullName evidence="3">Type II toxin-antitoxin system ParD family antitoxin</fullName>
    </submittedName>
</protein>
<accession>A0ABS7GSJ0</accession>
<comment type="caution">
    <text evidence="3">The sequence shown here is derived from an EMBL/GenBank/DDBJ whole genome shotgun (WGS) entry which is preliminary data.</text>
</comment>
<gene>
    <name evidence="3" type="ORF">JNB85_07640</name>
</gene>
<dbReference type="Gene3D" id="6.10.10.120">
    <property type="entry name" value="Antitoxin ParD1-like"/>
    <property type="match status" value="1"/>
</dbReference>